<dbReference type="InterPro" id="IPR029472">
    <property type="entry name" value="Copia-like_N"/>
</dbReference>
<evidence type="ECO:0000259" key="1">
    <source>
        <dbReference type="Pfam" id="PF14244"/>
    </source>
</evidence>
<reference evidence="2" key="1">
    <citation type="submission" date="2021-01" db="EMBL/GenBank/DDBJ databases">
        <authorList>
            <person name="Lovell J.T."/>
            <person name="Bentley N."/>
            <person name="Bhattarai G."/>
            <person name="Jenkins J.W."/>
            <person name="Sreedasyam A."/>
            <person name="Alarcon Y."/>
            <person name="Bock C."/>
            <person name="Boston L."/>
            <person name="Carlson J."/>
            <person name="Cervantes K."/>
            <person name="Clermont K."/>
            <person name="Krom N."/>
            <person name="Kubenka K."/>
            <person name="Mamidi S."/>
            <person name="Mattison C."/>
            <person name="Monteros M."/>
            <person name="Pisani C."/>
            <person name="Plott C."/>
            <person name="Rajasekar S."/>
            <person name="Rhein H.S."/>
            <person name="Rohla C."/>
            <person name="Song M."/>
            <person name="Hilaire R.S."/>
            <person name="Shu S."/>
            <person name="Wells L."/>
            <person name="Wang X."/>
            <person name="Webber J."/>
            <person name="Heerema R.J."/>
            <person name="Klein P."/>
            <person name="Conner P."/>
            <person name="Grauke L."/>
            <person name="Grimwood J."/>
            <person name="Schmutz J."/>
            <person name="Randall J.J."/>
        </authorList>
    </citation>
    <scope>NUCLEOTIDE SEQUENCE</scope>
    <source>
        <tissue evidence="2">Leaf</tissue>
    </source>
</reference>
<gene>
    <name evidence="2" type="ORF">I3842_05G218900</name>
</gene>
<name>A0A922JNU6_CARIL</name>
<evidence type="ECO:0000313" key="2">
    <source>
        <dbReference type="EMBL" id="KAG6714773.1"/>
    </source>
</evidence>
<sequence>MFMALSAKNKTGFIDGAISKPFSNNDPLYAPWIHCNHMVHSWILNSLSRDLAASVIYIDNAHDIWLDLKERFSQSNNQTSLSTYFTKLKGYWDELLNYRPLPECSCGALQKLAEYQHKDYVMHFLMGLNDSFSHISSQILLMDPLPPIIKFFSWI</sequence>
<dbReference type="PANTHER" id="PTHR37610:SF97">
    <property type="entry name" value="RETROTRANSPOSON GAG DOMAIN-CONTAINING PROTEIN"/>
    <property type="match status" value="1"/>
</dbReference>
<organism evidence="2 3">
    <name type="scientific">Carya illinoinensis</name>
    <name type="common">Pecan</name>
    <dbReference type="NCBI Taxonomy" id="32201"/>
    <lineage>
        <taxon>Eukaryota</taxon>
        <taxon>Viridiplantae</taxon>
        <taxon>Streptophyta</taxon>
        <taxon>Embryophyta</taxon>
        <taxon>Tracheophyta</taxon>
        <taxon>Spermatophyta</taxon>
        <taxon>Magnoliopsida</taxon>
        <taxon>eudicotyledons</taxon>
        <taxon>Gunneridae</taxon>
        <taxon>Pentapetalae</taxon>
        <taxon>rosids</taxon>
        <taxon>fabids</taxon>
        <taxon>Fagales</taxon>
        <taxon>Juglandaceae</taxon>
        <taxon>Carya</taxon>
    </lineage>
</organism>
<feature type="domain" description="Retrotransposon Copia-like N-terminal" evidence="1">
    <location>
        <begin position="1"/>
        <end position="21"/>
    </location>
</feature>
<dbReference type="AlphaFoldDB" id="A0A922JNU6"/>
<comment type="caution">
    <text evidence="2">The sequence shown here is derived from an EMBL/GenBank/DDBJ whole genome shotgun (WGS) entry which is preliminary data.</text>
</comment>
<evidence type="ECO:0000313" key="3">
    <source>
        <dbReference type="Proteomes" id="UP000811246"/>
    </source>
</evidence>
<dbReference type="PANTHER" id="PTHR37610">
    <property type="entry name" value="CCHC-TYPE DOMAIN-CONTAINING PROTEIN"/>
    <property type="match status" value="1"/>
</dbReference>
<protein>
    <recommendedName>
        <fullName evidence="1">Retrotransposon Copia-like N-terminal domain-containing protein</fullName>
    </recommendedName>
</protein>
<dbReference type="EMBL" id="CM031829">
    <property type="protein sequence ID" value="KAG6714773.1"/>
    <property type="molecule type" value="Genomic_DNA"/>
</dbReference>
<dbReference type="Pfam" id="PF14244">
    <property type="entry name" value="Retrotran_gag_3"/>
    <property type="match status" value="1"/>
</dbReference>
<proteinExistence type="predicted"/>
<dbReference type="Proteomes" id="UP000811246">
    <property type="component" value="Chromosome 5"/>
</dbReference>
<accession>A0A922JNU6</accession>